<keyword evidence="3" id="KW-1185">Reference proteome</keyword>
<reference evidence="2 3" key="1">
    <citation type="submission" date="2019-04" db="EMBL/GenBank/DDBJ databases">
        <title>Aspergillus burnettii sp. nov., novel species from soil in southeast Queensland.</title>
        <authorList>
            <person name="Gilchrist C.L.M."/>
            <person name="Pitt J.I."/>
            <person name="Lange L."/>
            <person name="Lacey H.J."/>
            <person name="Vuong D."/>
            <person name="Midgley D.J."/>
            <person name="Greenfield P."/>
            <person name="Bradbury M."/>
            <person name="Lacey E."/>
            <person name="Busk P.K."/>
            <person name="Pilgaard B."/>
            <person name="Chooi Y.H."/>
            <person name="Piggott A.M."/>
        </authorList>
    </citation>
    <scope>NUCLEOTIDE SEQUENCE [LARGE SCALE GENOMIC DNA]</scope>
    <source>
        <strain evidence="2 3">FRR 5400</strain>
    </source>
</reference>
<feature type="region of interest" description="Disordered" evidence="1">
    <location>
        <begin position="795"/>
        <end position="823"/>
    </location>
</feature>
<dbReference type="InterPro" id="IPR022198">
    <property type="entry name" value="DUF3723"/>
</dbReference>
<gene>
    <name evidence="2" type="ORF">ETB97_000540</name>
</gene>
<dbReference type="EMBL" id="SPNV01000107">
    <property type="protein sequence ID" value="KAF5861166.1"/>
    <property type="molecule type" value="Genomic_DNA"/>
</dbReference>
<protein>
    <submittedName>
        <fullName evidence="2">Uncharacterized protein</fullName>
    </submittedName>
</protein>
<name>A0A8H6E6F8_PETAA</name>
<comment type="caution">
    <text evidence="2">The sequence shown here is derived from an EMBL/GenBank/DDBJ whole genome shotgun (WGS) entry which is preliminary data.</text>
</comment>
<evidence type="ECO:0000256" key="1">
    <source>
        <dbReference type="SAM" id="MobiDB-lite"/>
    </source>
</evidence>
<organism evidence="2 3">
    <name type="scientific">Petromyces alliaceus</name>
    <name type="common">Aspergillus alliaceus</name>
    <dbReference type="NCBI Taxonomy" id="209559"/>
    <lineage>
        <taxon>Eukaryota</taxon>
        <taxon>Fungi</taxon>
        <taxon>Dikarya</taxon>
        <taxon>Ascomycota</taxon>
        <taxon>Pezizomycotina</taxon>
        <taxon>Eurotiomycetes</taxon>
        <taxon>Eurotiomycetidae</taxon>
        <taxon>Eurotiales</taxon>
        <taxon>Aspergillaceae</taxon>
        <taxon>Aspergillus</taxon>
        <taxon>Aspergillus subgen. Circumdati</taxon>
    </lineage>
</organism>
<feature type="region of interest" description="Disordered" evidence="1">
    <location>
        <begin position="596"/>
        <end position="632"/>
    </location>
</feature>
<dbReference type="Pfam" id="PF12520">
    <property type="entry name" value="DUF3723"/>
    <property type="match status" value="1"/>
</dbReference>
<feature type="compositionally biased region" description="Polar residues" evidence="1">
    <location>
        <begin position="610"/>
        <end position="621"/>
    </location>
</feature>
<sequence length="823" mass="94358">MSICDNFSEEQYSTDRHRFFKGHAKISLEHLQFENPLYGTRVFDRKNVDRLVRVFELEECLRLEPAHHIAAVIDREILQQAMALSDIGIEQLKHGVNLTWLSLPEGYQLSCLYGRHRIAAAKRILLPGDRWWFVTLYDHGLPEYVKKRLISEAPNAKEYGFGDIFRNFRYSQLVHDNGGTGIWKSRLSKRRSEDIDRLSRRYPIIIRFLDRLLSFPGLWADICFSALRLDDLKCPMEITNYLDRIYQIWSSLFPEALRHHVDCASVRQVENLMPQQSSVDSNLIVNLIANGRLFPSLTDPEQREALLQGLLAIPGRILTLHSLAQDTLLLKSCANRLQCLVPEGSRDLRKALLSRFSGGSTTWPIQVAENATEQVTVAYSGSPGLYQTLRASSAYVQLWLFAIRYMDSLANTKLAGIQGEVSRDIDSHIPRPAKIEAQRRLAFLARALGFDSDEIRSIRSQNTMKAITKDFLVGNRPRELYDYPREWEETSTKRIVQILNLPRVKSNYEIMIPPFTVDRCDQAPDRRQRCGLLSRRSHQEIFQFLYVPQIYSPDQPLGSYPSRFAVVRDIFFSFFGSSLFPSDFISPWWDMPSSLSEVDQLPPDDHTQVEESNVTSPTSSFDLEPHPPGTPILQKETEVQQIVENQDISPDVDMSQALTLRPPLAAGFEDEDQVAPLNQRVYMTHHRGAKEIYNIWIQACGANLAVFFFFKTREYCKFDINDSELRSQLRSFVSSIANDHYFTAIEDSALIAINSCQAVDNVGAGHVILVSTKLEHKDPPMVHFWEYVCSFDPKTGKREAEDEGIRPDKMRNRNGDRGIEKTS</sequence>
<proteinExistence type="predicted"/>
<evidence type="ECO:0000313" key="3">
    <source>
        <dbReference type="Proteomes" id="UP000541154"/>
    </source>
</evidence>
<accession>A0A8H6E6F8</accession>
<dbReference type="AlphaFoldDB" id="A0A8H6E6F8"/>
<evidence type="ECO:0000313" key="2">
    <source>
        <dbReference type="EMBL" id="KAF5861166.1"/>
    </source>
</evidence>
<dbReference type="Proteomes" id="UP000541154">
    <property type="component" value="Unassembled WGS sequence"/>
</dbReference>